<protein>
    <submittedName>
        <fullName evidence="3">p-hydroxylaminobenzoate lyase</fullName>
    </submittedName>
</protein>
<evidence type="ECO:0000313" key="3">
    <source>
        <dbReference type="EMBL" id="EQL01633.1"/>
    </source>
</evidence>
<dbReference type="PANTHER" id="PTHR42044">
    <property type="entry name" value="DUF676 DOMAIN-CONTAINING PROTEIN-RELATED"/>
    <property type="match status" value="1"/>
</dbReference>
<dbReference type="HOGENOM" id="CLU_023866_0_0_1"/>
<dbReference type="eggNOG" id="ENOG502RYMG">
    <property type="taxonomic scope" value="Eukaryota"/>
</dbReference>
<dbReference type="SUPFAM" id="SSF53474">
    <property type="entry name" value="alpha/beta-Hydrolases"/>
    <property type="match status" value="1"/>
</dbReference>
<evidence type="ECO:0000313" key="4">
    <source>
        <dbReference type="Proteomes" id="UP000019374"/>
    </source>
</evidence>
<dbReference type="AlphaFoldDB" id="T5AIJ9"/>
<gene>
    <name evidence="3" type="ORF">OCS_02654</name>
</gene>
<keyword evidence="2" id="KW-0812">Transmembrane</keyword>
<dbReference type="Pfam" id="PF16155">
    <property type="entry name" value="PnbB"/>
    <property type="match status" value="1"/>
</dbReference>
<feature type="transmembrane region" description="Helical" evidence="2">
    <location>
        <begin position="34"/>
        <end position="57"/>
    </location>
</feature>
<dbReference type="GO" id="GO:0016829">
    <property type="term" value="F:lyase activity"/>
    <property type="evidence" value="ECO:0007669"/>
    <property type="project" value="UniProtKB-KW"/>
</dbReference>
<feature type="compositionally biased region" description="Low complexity" evidence="1">
    <location>
        <begin position="292"/>
        <end position="301"/>
    </location>
</feature>
<reference evidence="3 4" key="1">
    <citation type="journal article" date="2013" name="Chin. Sci. Bull.">
        <title>Genome survey uncovers the secrets of sex and lifestyle in caterpillar fungus.</title>
        <authorList>
            <person name="Hu X."/>
            <person name="Zhang Y."/>
            <person name="Xiao G."/>
            <person name="Zheng P."/>
            <person name="Xia Y."/>
            <person name="Zhang X."/>
            <person name="St Leger R.J."/>
            <person name="Liu X."/>
            <person name="Wang C."/>
        </authorList>
    </citation>
    <scope>NUCLEOTIDE SEQUENCE [LARGE SCALE GENOMIC DNA]</scope>
    <source>
        <strain evidence="4">Co18 / CGMCC 3.14243</strain>
        <tissue evidence="3">Fruit-body</tissue>
    </source>
</reference>
<dbReference type="PANTHER" id="PTHR42044:SF1">
    <property type="entry name" value="DUF676 DOMAIN-CONTAINING PROTEIN"/>
    <property type="match status" value="1"/>
</dbReference>
<keyword evidence="2" id="KW-0472">Membrane</keyword>
<dbReference type="EMBL" id="KE652450">
    <property type="protein sequence ID" value="EQL01633.1"/>
    <property type="molecule type" value="Genomic_DNA"/>
</dbReference>
<feature type="region of interest" description="Disordered" evidence="1">
    <location>
        <begin position="292"/>
        <end position="318"/>
    </location>
</feature>
<dbReference type="InterPro" id="IPR032345">
    <property type="entry name" value="PnbB"/>
</dbReference>
<dbReference type="Proteomes" id="UP000019374">
    <property type="component" value="Unassembled WGS sequence"/>
</dbReference>
<dbReference type="OrthoDB" id="202545at2759"/>
<evidence type="ECO:0000256" key="1">
    <source>
        <dbReference type="SAM" id="MobiDB-lite"/>
    </source>
</evidence>
<feature type="transmembrane region" description="Helical" evidence="2">
    <location>
        <begin position="69"/>
        <end position="88"/>
    </location>
</feature>
<keyword evidence="2" id="KW-1133">Transmembrane helix</keyword>
<accession>T5AIJ9</accession>
<feature type="transmembrane region" description="Helical" evidence="2">
    <location>
        <begin position="95"/>
        <end position="114"/>
    </location>
</feature>
<evidence type="ECO:0000256" key="2">
    <source>
        <dbReference type="SAM" id="Phobius"/>
    </source>
</evidence>
<organism evidence="3 4">
    <name type="scientific">Ophiocordyceps sinensis (strain Co18 / CGMCC 3.14243)</name>
    <name type="common">Yarsagumba caterpillar fungus</name>
    <name type="synonym">Hirsutella sinensis</name>
    <dbReference type="NCBI Taxonomy" id="911162"/>
    <lineage>
        <taxon>Eukaryota</taxon>
        <taxon>Fungi</taxon>
        <taxon>Dikarya</taxon>
        <taxon>Ascomycota</taxon>
        <taxon>Pezizomycotina</taxon>
        <taxon>Sordariomycetes</taxon>
        <taxon>Hypocreomycetidae</taxon>
        <taxon>Hypocreales</taxon>
        <taxon>Ophiocordycipitaceae</taxon>
        <taxon>Ophiocordyceps</taxon>
    </lineage>
</organism>
<name>T5AIJ9_OPHSC</name>
<keyword evidence="3" id="KW-0456">Lyase</keyword>
<dbReference type="InterPro" id="IPR029058">
    <property type="entry name" value="AB_hydrolase_fold"/>
</dbReference>
<proteinExistence type="predicted"/>
<sequence>MEAVTDFYRSQVGGTSVINYTYTDMPTRLLVKDIYYFFVYSWALPRVLSPITLWASGELDELYPSWSNLFSVFVHVVLAVLQLVFILVLPLAALLPVWAAAGAVAAFMSLNWLLCKLLNGSGITFHSDEKYATKRPEHAHEQWVFLNGVAVGEHWMKSNLNRLAITFGRPVMGIHNRTWGIPFDIIECLIQRNLTYATADVRLCFKILRKVLYDPNKSKVIFVLHSQGGIEGGLVIDWLLQEMPQDLLAKLEVYTFGNAANHFNNPHRHMLSQSLAQSKPLAAINTFMTESSFTSPASSPSGVRDDFNTQDPPSRGLSLHASRTLSAAKDRAIGHIEHYAHSTDFVALWGVLHFATNKMSSPQLPRFLGRLFQRSNGRGGHLLNQHYLDGMFPLKRDPETGDLVGANDENEFMEETIRLGHEDDAMDKTREAFDIAYMGTRDPAANNTSLPAANSRRREKAVKVKELSRLWSYRNGRSPPGKPPTHWEEDGVVQTATLQRESASVDRWRKSRDGARIWAQQGVTRGRAAHGPVRSRSRLPATFAVRGTPGKELEARLNRDFGPENEFYKELCRYIRQGLREGWVAETEITGPEYRRGKIALPSEQTRYFSITTVYMESPADGILRGQYHQHPYGEINCVVPVIDEGEAGSKAKGGPELKGMQGWQGAGWTCPGPGTHHYPEVRGGALVSVVVLPAGRICYEAEPGKPQPPSV</sequence>